<keyword evidence="1" id="KW-0472">Membrane</keyword>
<dbReference type="PANTHER" id="PTHR36435:SF1">
    <property type="entry name" value="CAAX AMINO TERMINAL PROTEASE FAMILY PROTEIN"/>
    <property type="match status" value="1"/>
</dbReference>
<organism evidence="3 4">
    <name type="scientific">Rhodanobacter glycinis</name>
    <dbReference type="NCBI Taxonomy" id="582702"/>
    <lineage>
        <taxon>Bacteria</taxon>
        <taxon>Pseudomonadati</taxon>
        <taxon>Pseudomonadota</taxon>
        <taxon>Gammaproteobacteria</taxon>
        <taxon>Lysobacterales</taxon>
        <taxon>Rhodanobacteraceae</taxon>
        <taxon>Rhodanobacter</taxon>
    </lineage>
</organism>
<feature type="transmembrane region" description="Helical" evidence="1">
    <location>
        <begin position="254"/>
        <end position="273"/>
    </location>
</feature>
<dbReference type="Proteomes" id="UP000198725">
    <property type="component" value="Unassembled WGS sequence"/>
</dbReference>
<keyword evidence="1" id="KW-0812">Transmembrane</keyword>
<feature type="domain" description="CAAX prenyl protease 2/Lysostaphin resistance protein A-like" evidence="2">
    <location>
        <begin position="172"/>
        <end position="263"/>
    </location>
</feature>
<dbReference type="InterPro" id="IPR052710">
    <property type="entry name" value="CAAX_protease"/>
</dbReference>
<feature type="transmembrane region" description="Helical" evidence="1">
    <location>
        <begin position="170"/>
        <end position="190"/>
    </location>
</feature>
<dbReference type="PANTHER" id="PTHR36435">
    <property type="entry name" value="SLR1288 PROTEIN"/>
    <property type="match status" value="1"/>
</dbReference>
<keyword evidence="4" id="KW-1185">Reference proteome</keyword>
<gene>
    <name evidence="3" type="ORF">SAMN05192579_11284</name>
</gene>
<feature type="transmembrane region" description="Helical" evidence="1">
    <location>
        <begin position="82"/>
        <end position="105"/>
    </location>
</feature>
<keyword evidence="1" id="KW-1133">Transmembrane helix</keyword>
<feature type="transmembrane region" description="Helical" evidence="1">
    <location>
        <begin position="44"/>
        <end position="62"/>
    </location>
</feature>
<feature type="transmembrane region" description="Helical" evidence="1">
    <location>
        <begin position="202"/>
        <end position="221"/>
    </location>
</feature>
<sequence length="277" mass="29725">MTTTEHAIQPPPLPRGEPPVALPAPGIWSALGLIALYFLLQLMLSVLAGFVVGLVVGIRHMGESASSIRQQVVAIMQQPDAVTLMVIVTVPVAALVALYVAHRWWPHLWSLPQPPGFGLCRPTTPTFYLAAVALGLVLPPLGGWLTQWLAHGHPVTQNVEQLGHSATPGLRMLLAVMVVSIGPLVEEVLFRGALLSALLRRLPVGWAVAACVLLFGVVHLPGLHFKWYALPDLMLLALALCWLRLKSGSLWPSVLAHGVNNAVAMIALFVAVAQHHA</sequence>
<accession>A0A1I4EHZ7</accession>
<protein>
    <recommendedName>
        <fullName evidence="2">CAAX prenyl protease 2/Lysostaphin resistance protein A-like domain-containing protein</fullName>
    </recommendedName>
</protein>
<dbReference type="AlphaFoldDB" id="A0A1I4EHZ7"/>
<evidence type="ECO:0000259" key="2">
    <source>
        <dbReference type="Pfam" id="PF02517"/>
    </source>
</evidence>
<feature type="transmembrane region" description="Helical" evidence="1">
    <location>
        <begin position="126"/>
        <end position="150"/>
    </location>
</feature>
<dbReference type="GO" id="GO:0004175">
    <property type="term" value="F:endopeptidase activity"/>
    <property type="evidence" value="ECO:0007669"/>
    <property type="project" value="UniProtKB-ARBA"/>
</dbReference>
<name>A0A1I4EHZ7_9GAMM</name>
<dbReference type="RefSeq" id="WP_008214896.1">
    <property type="nucleotide sequence ID" value="NZ_FOSR01000012.1"/>
</dbReference>
<dbReference type="Pfam" id="PF02517">
    <property type="entry name" value="Rce1-like"/>
    <property type="match status" value="1"/>
</dbReference>
<evidence type="ECO:0000313" key="3">
    <source>
        <dbReference type="EMBL" id="SFL04843.1"/>
    </source>
</evidence>
<dbReference type="InterPro" id="IPR003675">
    <property type="entry name" value="Rce1/LyrA-like_dom"/>
</dbReference>
<proteinExistence type="predicted"/>
<reference evidence="4" key="1">
    <citation type="submission" date="2016-10" db="EMBL/GenBank/DDBJ databases">
        <authorList>
            <person name="Varghese N."/>
            <person name="Submissions S."/>
        </authorList>
    </citation>
    <scope>NUCLEOTIDE SEQUENCE [LARGE SCALE GENOMIC DNA]</scope>
    <source>
        <strain evidence="4">MO64</strain>
    </source>
</reference>
<dbReference type="GO" id="GO:0080120">
    <property type="term" value="P:CAAX-box protein maturation"/>
    <property type="evidence" value="ECO:0007669"/>
    <property type="project" value="UniProtKB-ARBA"/>
</dbReference>
<evidence type="ECO:0000313" key="4">
    <source>
        <dbReference type="Proteomes" id="UP000198725"/>
    </source>
</evidence>
<evidence type="ECO:0000256" key="1">
    <source>
        <dbReference type="SAM" id="Phobius"/>
    </source>
</evidence>
<dbReference type="EMBL" id="FOSR01000012">
    <property type="protein sequence ID" value="SFL04843.1"/>
    <property type="molecule type" value="Genomic_DNA"/>
</dbReference>